<feature type="domain" description="CapR homology" evidence="2">
    <location>
        <begin position="217"/>
        <end position="254"/>
    </location>
</feature>
<evidence type="ECO:0000259" key="1">
    <source>
        <dbReference type="Pfam" id="PF14311"/>
    </source>
</evidence>
<gene>
    <name evidence="3" type="ORF">H8S37_04545</name>
</gene>
<dbReference type="RefSeq" id="WP_186874831.1">
    <property type="nucleotide sequence ID" value="NZ_JACOPF010000001.1"/>
</dbReference>
<comment type="caution">
    <text evidence="3">The sequence shown here is derived from an EMBL/GenBank/DDBJ whole genome shotgun (WGS) entry which is preliminary data.</text>
</comment>
<keyword evidence="4" id="KW-1185">Reference proteome</keyword>
<proteinExistence type="predicted"/>
<dbReference type="Pfam" id="PF21817">
    <property type="entry name" value="CapR"/>
    <property type="match status" value="1"/>
</dbReference>
<accession>A0A923LGA5</accession>
<name>A0A923LGA5_9FIRM</name>
<feature type="domain" description="Treble clef zinc finger" evidence="1">
    <location>
        <begin position="28"/>
        <end position="62"/>
    </location>
</feature>
<organism evidence="3 4">
    <name type="scientific">Mediterraneibacter hominis</name>
    <dbReference type="NCBI Taxonomy" id="2763054"/>
    <lineage>
        <taxon>Bacteria</taxon>
        <taxon>Bacillati</taxon>
        <taxon>Bacillota</taxon>
        <taxon>Clostridia</taxon>
        <taxon>Lachnospirales</taxon>
        <taxon>Lachnospiraceae</taxon>
        <taxon>Mediterraneibacter</taxon>
    </lineage>
</organism>
<dbReference type="InterPro" id="IPR025487">
    <property type="entry name" value="DUF4379"/>
</dbReference>
<evidence type="ECO:0000259" key="2">
    <source>
        <dbReference type="Pfam" id="PF21817"/>
    </source>
</evidence>
<dbReference type="Proteomes" id="UP000652477">
    <property type="component" value="Unassembled WGS sequence"/>
</dbReference>
<dbReference type="Gene3D" id="3.40.960.10">
    <property type="entry name" value="VSR Endonuclease"/>
    <property type="match status" value="1"/>
</dbReference>
<dbReference type="InterPro" id="IPR048793">
    <property type="entry name" value="CapR_dom"/>
</dbReference>
<evidence type="ECO:0000313" key="3">
    <source>
        <dbReference type="EMBL" id="MBC5688198.1"/>
    </source>
</evidence>
<protein>
    <submittedName>
        <fullName evidence="3">Zinc-ribbon domain-containing protein</fullName>
    </submittedName>
</protein>
<dbReference type="EMBL" id="JACOPF010000001">
    <property type="protein sequence ID" value="MBC5688198.1"/>
    <property type="molecule type" value="Genomic_DNA"/>
</dbReference>
<reference evidence="3" key="1">
    <citation type="submission" date="2020-08" db="EMBL/GenBank/DDBJ databases">
        <title>Genome public.</title>
        <authorList>
            <person name="Liu C."/>
            <person name="Sun Q."/>
        </authorList>
    </citation>
    <scope>NUCLEOTIDE SEQUENCE</scope>
    <source>
        <strain evidence="3">NSJ-55</strain>
    </source>
</reference>
<dbReference type="Pfam" id="PF05265">
    <property type="entry name" value="DUF723"/>
    <property type="match status" value="1"/>
</dbReference>
<dbReference type="InterPro" id="IPR007929">
    <property type="entry name" value="DUF723"/>
</dbReference>
<dbReference type="Pfam" id="PF14311">
    <property type="entry name" value="DUF4379"/>
    <property type="match status" value="1"/>
</dbReference>
<evidence type="ECO:0000313" key="4">
    <source>
        <dbReference type="Proteomes" id="UP000652477"/>
    </source>
</evidence>
<dbReference type="AlphaFoldDB" id="A0A923LGA5"/>
<sequence>MARKKTNQEFISELKEKNIGYIPLEEYINATTKIKFRCSSGHVWKATPHNILNGRGCPYCNHSIKLSNADFITRLKRVTNTIIPLEEYKSFHEKIQCLCTECGNKWMVSPAKLLNNRGCPVCSRKICGKNRISNHEGDFLLKLKNNKPNILLLEEYSGVDHPIQFKCNICGYEFCTTPYKVLKSKYGCKNCHNNFMKISNNDFKTRLSIVLPDIIPIDDYINFHTKIKYYCKNCGEFHYASPGNLLHGYGCPTCNASKGEKRCKSVLEKIDIAYEPQYIFPDLLGIRGGNLRFDFGILNHQLNLIGLIEYDGIFHYKKQYENDGFENIKIHDDLKDNYCINHGIPLLRIPYWDFDRIEKLISAFIFNINNKQIERCV</sequence>